<organism evidence="1 2">
    <name type="scientific">Vibrio paracholerae</name>
    <dbReference type="NCBI Taxonomy" id="650003"/>
    <lineage>
        <taxon>Bacteria</taxon>
        <taxon>Pseudomonadati</taxon>
        <taxon>Pseudomonadota</taxon>
        <taxon>Gammaproteobacteria</taxon>
        <taxon>Vibrionales</taxon>
        <taxon>Vibrionaceae</taxon>
        <taxon>Vibrio</taxon>
    </lineage>
</organism>
<name>A0ABD7FQM1_9VIBR</name>
<comment type="caution">
    <text evidence="1">The sequence shown here is derived from an EMBL/GenBank/DDBJ whole genome shotgun (WGS) entry which is preliminary data.</text>
</comment>
<evidence type="ECO:0000313" key="1">
    <source>
        <dbReference type="EMBL" id="RBM59330.1"/>
    </source>
</evidence>
<dbReference type="EMBL" id="QKKU01000145">
    <property type="protein sequence ID" value="RBM59330.1"/>
    <property type="molecule type" value="Genomic_DNA"/>
</dbReference>
<gene>
    <name evidence="1" type="ORF">DLR72_18435</name>
</gene>
<evidence type="ECO:0000313" key="2">
    <source>
        <dbReference type="Proteomes" id="UP000252199"/>
    </source>
</evidence>
<accession>A0ABD7FQM1</accession>
<proteinExistence type="predicted"/>
<dbReference type="Pfam" id="PF04875">
    <property type="entry name" value="DUF645"/>
    <property type="match status" value="1"/>
</dbReference>
<protein>
    <recommendedName>
        <fullName evidence="3">DUF645 family protein</fullName>
    </recommendedName>
</protein>
<dbReference type="Proteomes" id="UP000252199">
    <property type="component" value="Unassembled WGS sequence"/>
</dbReference>
<sequence>MFHKGCIIAVIWFSLSRTLNRGQLNLDRFKFW</sequence>
<dbReference type="AlphaFoldDB" id="A0ABD7FQM1"/>
<evidence type="ECO:0008006" key="3">
    <source>
        <dbReference type="Google" id="ProtNLM"/>
    </source>
</evidence>
<reference evidence="1 2" key="1">
    <citation type="submission" date="2018-06" db="EMBL/GenBank/DDBJ databases">
        <title>Draft genome sequences of nine Vibrio sp. clinical isolates from across the United States representing the closest known relative of Vibrio cholerae.</title>
        <authorList>
            <person name="Islam M.T."/>
            <person name="Liang K."/>
            <person name="Im M.S."/>
            <person name="Winkjer J."/>
            <person name="Busby S."/>
            <person name="Batra D."/>
            <person name="Rowe L."/>
            <person name="Tarr C.L."/>
            <person name="Boucher Y."/>
        </authorList>
    </citation>
    <scope>NUCLEOTIDE SEQUENCE [LARGE SCALE GENOMIC DNA]</scope>
    <source>
        <strain evidence="1 2">2017V-1110</strain>
    </source>
</reference>
<dbReference type="InterPro" id="IPR006959">
    <property type="entry name" value="DUF645"/>
</dbReference>